<dbReference type="InterPro" id="IPR004838">
    <property type="entry name" value="NHTrfase_class1_PyrdxlP-BS"/>
</dbReference>
<dbReference type="Gramene" id="RZC49781">
    <property type="protein sequence ID" value="RZC49781"/>
    <property type="gene ID" value="C5167_018202"/>
</dbReference>
<protein>
    <recommendedName>
        <fullName evidence="6">Aminotransferase class I/classII large domain-containing protein</fullName>
    </recommendedName>
</protein>
<dbReference type="EMBL" id="CM010716">
    <property type="protein sequence ID" value="RZC49781.1"/>
    <property type="molecule type" value="Genomic_DNA"/>
</dbReference>
<dbReference type="SUPFAM" id="SSF53383">
    <property type="entry name" value="PLP-dependent transferases"/>
    <property type="match status" value="1"/>
</dbReference>
<comment type="similarity">
    <text evidence="2 4">Belongs to the class-I pyridoxal-phosphate-dependent aminotransferase family.</text>
</comment>
<feature type="modified residue" description="N6-(pyridoxal phosphate)lysine" evidence="5">
    <location>
        <position position="255"/>
    </location>
</feature>
<dbReference type="Proteomes" id="UP000316621">
    <property type="component" value="Chromosome 2"/>
</dbReference>
<accession>A0A4Y7IPY5</accession>
<dbReference type="GO" id="GO:0030170">
    <property type="term" value="F:pyridoxal phosphate binding"/>
    <property type="evidence" value="ECO:0007669"/>
    <property type="project" value="InterPro"/>
</dbReference>
<dbReference type="GO" id="GO:0004838">
    <property type="term" value="F:L-tyrosine-2-oxoglutarate transaminase activity"/>
    <property type="evidence" value="ECO:0007669"/>
    <property type="project" value="TreeGrafter"/>
</dbReference>
<comment type="cofactor">
    <cofactor evidence="1 4 5">
        <name>pyridoxal 5'-phosphate</name>
        <dbReference type="ChEBI" id="CHEBI:597326"/>
    </cofactor>
</comment>
<evidence type="ECO:0000256" key="4">
    <source>
        <dbReference type="PIRNR" id="PIRNR000517"/>
    </source>
</evidence>
<evidence type="ECO:0000313" key="8">
    <source>
        <dbReference type="Proteomes" id="UP000316621"/>
    </source>
</evidence>
<dbReference type="GO" id="GO:0006572">
    <property type="term" value="P:L-tyrosine catabolic process"/>
    <property type="evidence" value="ECO:0007669"/>
    <property type="project" value="TreeGrafter"/>
</dbReference>
<dbReference type="FunFam" id="3.40.640.10:FF:000048">
    <property type="entry name" value="tyrosine aminotransferase"/>
    <property type="match status" value="1"/>
</dbReference>
<reference evidence="7 8" key="1">
    <citation type="journal article" date="2018" name="Science">
        <title>The opium poppy genome and morphinan production.</title>
        <authorList>
            <person name="Guo L."/>
            <person name="Winzer T."/>
            <person name="Yang X."/>
            <person name="Li Y."/>
            <person name="Ning Z."/>
            <person name="He Z."/>
            <person name="Teodor R."/>
            <person name="Lu Y."/>
            <person name="Bowser T.A."/>
            <person name="Graham I.A."/>
            <person name="Ye K."/>
        </authorList>
    </citation>
    <scope>NUCLEOTIDE SEQUENCE [LARGE SCALE GENOMIC DNA]</scope>
    <source>
        <strain evidence="8">cv. HN1</strain>
        <tissue evidence="7">Leaves</tissue>
    </source>
</reference>
<gene>
    <name evidence="7" type="ORF">C5167_018202</name>
</gene>
<dbReference type="Pfam" id="PF00155">
    <property type="entry name" value="Aminotran_1_2"/>
    <property type="match status" value="1"/>
</dbReference>
<evidence type="ECO:0000256" key="5">
    <source>
        <dbReference type="PIRSR" id="PIRSR000517-1"/>
    </source>
</evidence>
<evidence type="ECO:0000256" key="3">
    <source>
        <dbReference type="ARBA" id="ARBA00022898"/>
    </source>
</evidence>
<evidence type="ECO:0000256" key="1">
    <source>
        <dbReference type="ARBA" id="ARBA00001933"/>
    </source>
</evidence>
<dbReference type="FunFam" id="3.90.1150.10:FF:000040">
    <property type="entry name" value="Tyrosine aminotransferase"/>
    <property type="match status" value="1"/>
</dbReference>
<dbReference type="OMA" id="PHSIMKD"/>
<dbReference type="InterPro" id="IPR005958">
    <property type="entry name" value="TyrNic_aminoTrfase"/>
</dbReference>
<dbReference type="PROSITE" id="PS00105">
    <property type="entry name" value="AA_TRANSFER_CLASS_1"/>
    <property type="match status" value="1"/>
</dbReference>
<dbReference type="Gene3D" id="3.90.1150.10">
    <property type="entry name" value="Aspartate Aminotransferase, domain 1"/>
    <property type="match status" value="1"/>
</dbReference>
<dbReference type="CDD" id="cd00609">
    <property type="entry name" value="AAT_like"/>
    <property type="match status" value="1"/>
</dbReference>
<dbReference type="InterPro" id="IPR015422">
    <property type="entry name" value="PyrdxlP-dep_Trfase_small"/>
</dbReference>
<dbReference type="AlphaFoldDB" id="A0A4Y7IPY5"/>
<dbReference type="OrthoDB" id="7042322at2759"/>
<keyword evidence="3 4" id="KW-0663">Pyridoxal phosphate</keyword>
<keyword evidence="8" id="KW-1185">Reference proteome</keyword>
<dbReference type="NCBIfam" id="TIGR01265">
    <property type="entry name" value="tyr_nico_aTase"/>
    <property type="match status" value="1"/>
</dbReference>
<feature type="domain" description="Aminotransferase class I/classII large" evidence="6">
    <location>
        <begin position="48"/>
        <end position="411"/>
    </location>
</feature>
<dbReference type="PANTHER" id="PTHR45744:SF11">
    <property type="entry name" value="TYROSINE AMINOTRANSFERASE"/>
    <property type="match status" value="1"/>
</dbReference>
<proteinExistence type="inferred from homology"/>
<dbReference type="PANTHER" id="PTHR45744">
    <property type="entry name" value="TYROSINE AMINOTRANSFERASE"/>
    <property type="match status" value="1"/>
</dbReference>
<organism evidence="7 8">
    <name type="scientific">Papaver somniferum</name>
    <name type="common">Opium poppy</name>
    <dbReference type="NCBI Taxonomy" id="3469"/>
    <lineage>
        <taxon>Eukaryota</taxon>
        <taxon>Viridiplantae</taxon>
        <taxon>Streptophyta</taxon>
        <taxon>Embryophyta</taxon>
        <taxon>Tracheophyta</taxon>
        <taxon>Spermatophyta</taxon>
        <taxon>Magnoliopsida</taxon>
        <taxon>Ranunculales</taxon>
        <taxon>Papaveraceae</taxon>
        <taxon>Papaveroideae</taxon>
        <taxon>Papaver</taxon>
    </lineage>
</organism>
<name>A0A4Y7IPY5_PAPSO</name>
<evidence type="ECO:0000313" key="7">
    <source>
        <dbReference type="EMBL" id="RZC49781.1"/>
    </source>
</evidence>
<evidence type="ECO:0000256" key="2">
    <source>
        <dbReference type="ARBA" id="ARBA00007441"/>
    </source>
</evidence>
<dbReference type="InterPro" id="IPR015421">
    <property type="entry name" value="PyrdxlP-dep_Trfase_major"/>
</dbReference>
<dbReference type="PIRSF" id="PIRSF000517">
    <property type="entry name" value="Tyr_transaminase"/>
    <property type="match status" value="1"/>
</dbReference>
<dbReference type="InterPro" id="IPR004839">
    <property type="entry name" value="Aminotransferase_I/II_large"/>
</dbReference>
<evidence type="ECO:0000259" key="6">
    <source>
        <dbReference type="Pfam" id="PF00155"/>
    </source>
</evidence>
<sequence length="461" mass="50834">MGSLNNVSAGKEFVRRNEKLKASTDLSISGTLDIIRSNLNVKDQRPTIPLGHGDPSPFACFRTTHVADDALNIAVKTGKFNSYAPVGGILPARRSVAEYLSRDFPYTLSADDVFLTSGCRQAIEVIISVLSYPGANILIPKPGYPHYDACAAANNLEIRHFDLLPEKAWEIDLEAVEALADENTLAIAVINPGNPCGNVYSYEHLKKVAETAKRLGIPVIADEVYGHLTFGSNPFVPMGVFGSMVPVFTLGSISKRWLVPGWRLGWIVITDPNGFLKEAEIPSSIKQYLNMSNNPASIIQAAVPHILENTKEEFFENTISLLREALDICADEIKEITCISLLHKPQGSMFVMVKLNTLLLKDISDDLDFCNKLAKEESVIILPGIVLGVKNWLRITFSIDLPSLKDALSRIKSFCQRHAKPQNLKLDQRRTATGYLPGSNLQSLEFHEAVDVESKVKTFES</sequence>
<dbReference type="InterPro" id="IPR015424">
    <property type="entry name" value="PyrdxlP-dep_Trfase"/>
</dbReference>
<dbReference type="Gene3D" id="3.40.640.10">
    <property type="entry name" value="Type I PLP-dependent aspartate aminotransferase-like (Major domain)"/>
    <property type="match status" value="1"/>
</dbReference>
<dbReference type="STRING" id="3469.A0A4Y7IPY5"/>